<evidence type="ECO:0000313" key="1">
    <source>
        <dbReference type="EMBL" id="KAH7932010.1"/>
    </source>
</evidence>
<evidence type="ECO:0000313" key="2">
    <source>
        <dbReference type="Proteomes" id="UP000821837"/>
    </source>
</evidence>
<sequence>MPFVASPHDTEDMSYVSSVLAIEDVLPHNQDVVAKTCNKADGRCLGHRRRLFQRAGCDLLFEPDASDTVYQCNIVHNAITVQGTRHHVVALSRSAGGPHVHSAKKPSTRRVQARMNANLEVVEGGAADSADTLGDLAREPRIPPRPKLPRVLAKAGNSKQLPLETTCASRLPACPAIDSLAPAKPFQ</sequence>
<protein>
    <submittedName>
        <fullName evidence="1">Uncharacterized protein</fullName>
    </submittedName>
</protein>
<comment type="caution">
    <text evidence="1">The sequence shown here is derived from an EMBL/GenBank/DDBJ whole genome shotgun (WGS) entry which is preliminary data.</text>
</comment>
<reference evidence="1" key="2">
    <citation type="submission" date="2021-09" db="EMBL/GenBank/DDBJ databases">
        <authorList>
            <person name="Jia N."/>
            <person name="Wang J."/>
            <person name="Shi W."/>
            <person name="Du L."/>
            <person name="Sun Y."/>
            <person name="Zhan W."/>
            <person name="Jiang J."/>
            <person name="Wang Q."/>
            <person name="Zhang B."/>
            <person name="Ji P."/>
            <person name="Sakyi L.B."/>
            <person name="Cui X."/>
            <person name="Yuan T."/>
            <person name="Jiang B."/>
            <person name="Yang W."/>
            <person name="Lam T.T.-Y."/>
            <person name="Chang Q."/>
            <person name="Ding S."/>
            <person name="Wang X."/>
            <person name="Zhu J."/>
            <person name="Ruan X."/>
            <person name="Zhao L."/>
            <person name="Wei J."/>
            <person name="Que T."/>
            <person name="Du C."/>
            <person name="Cheng J."/>
            <person name="Dai P."/>
            <person name="Han X."/>
            <person name="Huang E."/>
            <person name="Gao Y."/>
            <person name="Liu J."/>
            <person name="Shao H."/>
            <person name="Ye R."/>
            <person name="Li L."/>
            <person name="Wei W."/>
            <person name="Wang X."/>
            <person name="Wang C."/>
            <person name="Huo Q."/>
            <person name="Li W."/>
            <person name="Guo W."/>
            <person name="Chen H."/>
            <person name="Chen S."/>
            <person name="Zhou L."/>
            <person name="Zhou L."/>
            <person name="Ni X."/>
            <person name="Tian J."/>
            <person name="Zhou Y."/>
            <person name="Sheng Y."/>
            <person name="Liu T."/>
            <person name="Pan Y."/>
            <person name="Xia L."/>
            <person name="Li J."/>
            <person name="Zhao F."/>
            <person name="Cao W."/>
        </authorList>
    </citation>
    <scope>NUCLEOTIDE SEQUENCE</scope>
    <source>
        <strain evidence="1">Rsan-2018</strain>
        <tissue evidence="1">Larvae</tissue>
    </source>
</reference>
<gene>
    <name evidence="1" type="ORF">HPB52_025023</name>
</gene>
<organism evidence="1 2">
    <name type="scientific">Rhipicephalus sanguineus</name>
    <name type="common">Brown dog tick</name>
    <name type="synonym">Ixodes sanguineus</name>
    <dbReference type="NCBI Taxonomy" id="34632"/>
    <lineage>
        <taxon>Eukaryota</taxon>
        <taxon>Metazoa</taxon>
        <taxon>Ecdysozoa</taxon>
        <taxon>Arthropoda</taxon>
        <taxon>Chelicerata</taxon>
        <taxon>Arachnida</taxon>
        <taxon>Acari</taxon>
        <taxon>Parasitiformes</taxon>
        <taxon>Ixodida</taxon>
        <taxon>Ixodoidea</taxon>
        <taxon>Ixodidae</taxon>
        <taxon>Rhipicephalinae</taxon>
        <taxon>Rhipicephalus</taxon>
        <taxon>Rhipicephalus</taxon>
    </lineage>
</organism>
<proteinExistence type="predicted"/>
<dbReference type="AlphaFoldDB" id="A0A9D4P9X5"/>
<name>A0A9D4P9X5_RHISA</name>
<dbReference type="Proteomes" id="UP000821837">
    <property type="component" value="Unassembled WGS sequence"/>
</dbReference>
<accession>A0A9D4P9X5</accession>
<keyword evidence="2" id="KW-1185">Reference proteome</keyword>
<reference evidence="1" key="1">
    <citation type="journal article" date="2020" name="Cell">
        <title>Large-Scale Comparative Analyses of Tick Genomes Elucidate Their Genetic Diversity and Vector Capacities.</title>
        <authorList>
            <consortium name="Tick Genome and Microbiome Consortium (TIGMIC)"/>
            <person name="Jia N."/>
            <person name="Wang J."/>
            <person name="Shi W."/>
            <person name="Du L."/>
            <person name="Sun Y."/>
            <person name="Zhan W."/>
            <person name="Jiang J.F."/>
            <person name="Wang Q."/>
            <person name="Zhang B."/>
            <person name="Ji P."/>
            <person name="Bell-Sakyi L."/>
            <person name="Cui X.M."/>
            <person name="Yuan T.T."/>
            <person name="Jiang B.G."/>
            <person name="Yang W.F."/>
            <person name="Lam T.T."/>
            <person name="Chang Q.C."/>
            <person name="Ding S.J."/>
            <person name="Wang X.J."/>
            <person name="Zhu J.G."/>
            <person name="Ruan X.D."/>
            <person name="Zhao L."/>
            <person name="Wei J.T."/>
            <person name="Ye R.Z."/>
            <person name="Que T.C."/>
            <person name="Du C.H."/>
            <person name="Zhou Y.H."/>
            <person name="Cheng J.X."/>
            <person name="Dai P.F."/>
            <person name="Guo W.B."/>
            <person name="Han X.H."/>
            <person name="Huang E.J."/>
            <person name="Li L.F."/>
            <person name="Wei W."/>
            <person name="Gao Y.C."/>
            <person name="Liu J.Z."/>
            <person name="Shao H.Z."/>
            <person name="Wang X."/>
            <person name="Wang C.C."/>
            <person name="Yang T.C."/>
            <person name="Huo Q.B."/>
            <person name="Li W."/>
            <person name="Chen H.Y."/>
            <person name="Chen S.E."/>
            <person name="Zhou L.G."/>
            <person name="Ni X.B."/>
            <person name="Tian J.H."/>
            <person name="Sheng Y."/>
            <person name="Liu T."/>
            <person name="Pan Y.S."/>
            <person name="Xia L.Y."/>
            <person name="Li J."/>
            <person name="Zhao F."/>
            <person name="Cao W.C."/>
        </authorList>
    </citation>
    <scope>NUCLEOTIDE SEQUENCE</scope>
    <source>
        <strain evidence="1">Rsan-2018</strain>
    </source>
</reference>
<dbReference type="EMBL" id="JABSTV010001794">
    <property type="protein sequence ID" value="KAH7932010.1"/>
    <property type="molecule type" value="Genomic_DNA"/>
</dbReference>